<dbReference type="GO" id="GO:0016301">
    <property type="term" value="F:kinase activity"/>
    <property type="evidence" value="ECO:0007669"/>
    <property type="project" value="UniProtKB-KW"/>
</dbReference>
<dbReference type="PANTHER" id="PTHR43642">
    <property type="entry name" value="HYBRID SIGNAL TRANSDUCTION HISTIDINE KINASE G"/>
    <property type="match status" value="1"/>
</dbReference>
<dbReference type="PANTHER" id="PTHR43642:SF1">
    <property type="entry name" value="HYBRID SIGNAL TRANSDUCTION HISTIDINE KINASE G"/>
    <property type="match status" value="1"/>
</dbReference>
<dbReference type="InterPro" id="IPR027417">
    <property type="entry name" value="P-loop_NTPase"/>
</dbReference>
<protein>
    <submittedName>
        <fullName evidence="3">Serine threonine protein kinase</fullName>
    </submittedName>
</protein>
<dbReference type="OrthoDB" id="44112at2759"/>
<proteinExistence type="predicted"/>
<dbReference type="EMBL" id="CAICTM010000628">
    <property type="protein sequence ID" value="CAB9514056.1"/>
    <property type="molecule type" value="Genomic_DNA"/>
</dbReference>
<dbReference type="Gene3D" id="3.40.50.300">
    <property type="entry name" value="P-loop containing nucleotide triphosphate hydrolases"/>
    <property type="match status" value="1"/>
</dbReference>
<feature type="compositionally biased region" description="Low complexity" evidence="1">
    <location>
        <begin position="178"/>
        <end position="190"/>
    </location>
</feature>
<name>A0A9N8E3S1_9STRA</name>
<dbReference type="SUPFAM" id="SSF52540">
    <property type="entry name" value="P-loop containing nucleoside triphosphate hydrolases"/>
    <property type="match status" value="1"/>
</dbReference>
<accession>A0A9N8E3S1</accession>
<dbReference type="InterPro" id="IPR053159">
    <property type="entry name" value="Hybrid_Histidine_Kinase"/>
</dbReference>
<comment type="caution">
    <text evidence="3">The sequence shown here is derived from an EMBL/GenBank/DDBJ whole genome shotgun (WGS) entry which is preliminary data.</text>
</comment>
<gene>
    <name evidence="3" type="ORF">SEMRO_629_G178190.1</name>
</gene>
<dbReference type="Pfam" id="PF13191">
    <property type="entry name" value="AAA_16"/>
    <property type="match status" value="1"/>
</dbReference>
<sequence>MPPPPKDSAMRRSSRSYFAIGREFYDDHYSDSSIASVDEKLDFSHSIPRDQELQVLQQAYQQAIDADDASSNGNSPMVFIHGLSGTGKSTLFQQFAKSLEENSTTSSTSKPYVLRGKYQESSTRDPLSAIVEAFNGIAGLDGSILGNLRPLLGRQASSGTLMSSTANSISADDDCEDNASTATNSSTNSQTRRDSSKAWNRVKYMFRAVMMALTKQKPVVLFLDDLQWCDKASMELVQEMVLDRDLTNFLFVGAYRTSDEEEEADYGNNNNSSQQANNNNNNHHHGHWDVVRKIQKTNIPSIHLNNLSLEGMTQYLKLVLHQDQEEEAEEDDYSRLHELAQALHKITNGNIIFTKVLLEELYSKRLLSFSHMTFTWEWELEQIPMLDNVLEAVTQRIQSRTKKSMLLRNLLITMAYLPRNRVSIECLQYLICHLGKTDPEEASLIQELDKAVGDGFLVRDAVDTKSYGFAHDRIKEAAYSLMPEGKERERFRYKCGTVLYEMYENSGLDWMLLAAADHINATTKAVTKGKDAIFLTKLNLEAGERCMSVAAFDSVSKYLGHATTYLETINTEPVWTHHYDLTLQVYSLRADAELANGNWEMGYQLSKQVLEHARSIDDKLPTQLSLAMALGRQKSHDESFQLSCSTLQSMGLYPKTTFGVTTGLIRDLMYVKRYFRKKSDDEIRSLPMSSDTRMELATELYGTSMHQCIFLHRINDLVAMTLKGVRLSLQSGSLFPQTGRMITTYFFVCDALGDYQGACRFANLGLALAAQNPENSKYGFLLYMRTVFLDSWHKTPKEMSDLYETAYQRNMEAGDYESALIARASSLDHEFLAGTPLALLDIRFQDLIKRQEMCVDSLKRVTEQQWLPVRHLRGTIDTPLNFDSLADFDKDDSDKIYLIACFASRLIIAVFWGNYEFAESILAKAGPVTDKSYTGKVPRLFFTTIVYSTLYRINGNRSYRKQGKAATSELKSLSQERGMNSWHRVLIANAHIAGCSRKKKLRVEDVLREYDKGVEAALGCHHKQDAALASQLAAEFLLWVQEGGNKSRSILSTWEEDRGDFVIVRSINSGIQRVPLCDVQ</sequence>
<evidence type="ECO:0000256" key="1">
    <source>
        <dbReference type="SAM" id="MobiDB-lite"/>
    </source>
</evidence>
<keyword evidence="3" id="KW-0418">Kinase</keyword>
<organism evidence="3 4">
    <name type="scientific">Seminavis robusta</name>
    <dbReference type="NCBI Taxonomy" id="568900"/>
    <lineage>
        <taxon>Eukaryota</taxon>
        <taxon>Sar</taxon>
        <taxon>Stramenopiles</taxon>
        <taxon>Ochrophyta</taxon>
        <taxon>Bacillariophyta</taxon>
        <taxon>Bacillariophyceae</taxon>
        <taxon>Bacillariophycidae</taxon>
        <taxon>Naviculales</taxon>
        <taxon>Naviculaceae</taxon>
        <taxon>Seminavis</taxon>
    </lineage>
</organism>
<feature type="region of interest" description="Disordered" evidence="1">
    <location>
        <begin position="261"/>
        <end position="285"/>
    </location>
</feature>
<keyword evidence="3" id="KW-0808">Transferase</keyword>
<dbReference type="AlphaFoldDB" id="A0A9N8E3S1"/>
<evidence type="ECO:0000313" key="3">
    <source>
        <dbReference type="EMBL" id="CAB9514056.1"/>
    </source>
</evidence>
<feature type="region of interest" description="Disordered" evidence="1">
    <location>
        <begin position="165"/>
        <end position="194"/>
    </location>
</feature>
<evidence type="ECO:0000313" key="4">
    <source>
        <dbReference type="Proteomes" id="UP001153069"/>
    </source>
</evidence>
<keyword evidence="4" id="KW-1185">Reference proteome</keyword>
<feature type="compositionally biased region" description="Low complexity" evidence="1">
    <location>
        <begin position="268"/>
        <end position="281"/>
    </location>
</feature>
<reference evidence="3" key="1">
    <citation type="submission" date="2020-06" db="EMBL/GenBank/DDBJ databases">
        <authorList>
            <consortium name="Plant Systems Biology data submission"/>
        </authorList>
    </citation>
    <scope>NUCLEOTIDE SEQUENCE</scope>
    <source>
        <strain evidence="3">D6</strain>
    </source>
</reference>
<feature type="domain" description="Orc1-like AAA ATPase" evidence="2">
    <location>
        <begin position="49"/>
        <end position="251"/>
    </location>
</feature>
<dbReference type="Proteomes" id="UP001153069">
    <property type="component" value="Unassembled WGS sequence"/>
</dbReference>
<evidence type="ECO:0000259" key="2">
    <source>
        <dbReference type="Pfam" id="PF13191"/>
    </source>
</evidence>
<dbReference type="InterPro" id="IPR041664">
    <property type="entry name" value="AAA_16"/>
</dbReference>